<proteinExistence type="predicted"/>
<gene>
    <name evidence="1" type="ORF">N0A02_24860</name>
</gene>
<dbReference type="InterPro" id="IPR029044">
    <property type="entry name" value="Nucleotide-diphossugar_trans"/>
</dbReference>
<evidence type="ECO:0008006" key="3">
    <source>
        <dbReference type="Google" id="ProtNLM"/>
    </source>
</evidence>
<reference evidence="1 2" key="1">
    <citation type="journal article" date="2024" name="Chem. Sci.">
        <title>Discovery of a lagriamide polyketide by integrated genome mining, isotopic labeling, and untargeted metabolomics.</title>
        <authorList>
            <person name="Fergusson C.H."/>
            <person name="Saulog J."/>
            <person name="Paulo B.S."/>
            <person name="Wilson D.M."/>
            <person name="Liu D.Y."/>
            <person name="Morehouse N.J."/>
            <person name="Waterworth S."/>
            <person name="Barkei J."/>
            <person name="Gray C.A."/>
            <person name="Kwan J.C."/>
            <person name="Eustaquio A.S."/>
            <person name="Linington R.G."/>
        </authorList>
    </citation>
    <scope>NUCLEOTIDE SEQUENCE [LARGE SCALE GENOMIC DNA]</scope>
    <source>
        <strain evidence="1 2">RL17-338-BIF-B</strain>
    </source>
</reference>
<keyword evidence="2" id="KW-1185">Reference proteome</keyword>
<dbReference type="Gene3D" id="3.90.550.40">
    <property type="match status" value="1"/>
</dbReference>
<organism evidence="1 2">
    <name type="scientific">Paraburkholderia acidicola</name>
    <dbReference type="NCBI Taxonomy" id="1912599"/>
    <lineage>
        <taxon>Bacteria</taxon>
        <taxon>Pseudomonadati</taxon>
        <taxon>Pseudomonadota</taxon>
        <taxon>Betaproteobacteria</taxon>
        <taxon>Burkholderiales</taxon>
        <taxon>Burkholderiaceae</taxon>
        <taxon>Paraburkholderia</taxon>
    </lineage>
</organism>
<dbReference type="Proteomes" id="UP001469089">
    <property type="component" value="Unassembled WGS sequence"/>
</dbReference>
<sequence length="294" mass="32705">MSARLCRKLDGNVVANVWGKFLHGRARSNQPFCQKMIQQDDTQRPTSILVASPVYNDQCYGSYTHSLLQLQAALYQRGIGFEYAWTKSSSVITIARNLLSNWFLKRTQCTHLLFIDADMVFRSDDVLALLDADLDVIAAMCPRKEINWLNVASAARTWPDMAPGELARVAGSYGTYQLKQPGQGFSVEKPVEVEGIGTGIMLIKRHVFLAMADAHPDAVMTSPDRAGGNETIHTFFDIGKNERGEMLSEDLFFCKRWRDIGGLVYGAPWFEVGHIGSYEFRGSLSDIAAVQGIA</sequence>
<dbReference type="SUPFAM" id="SSF53448">
    <property type="entry name" value="Nucleotide-diphospho-sugar transferases"/>
    <property type="match status" value="1"/>
</dbReference>
<evidence type="ECO:0000313" key="1">
    <source>
        <dbReference type="EMBL" id="MEQ5842687.1"/>
    </source>
</evidence>
<dbReference type="EMBL" id="JAOALG010000002">
    <property type="protein sequence ID" value="MEQ5842687.1"/>
    <property type="molecule type" value="Genomic_DNA"/>
</dbReference>
<evidence type="ECO:0000313" key="2">
    <source>
        <dbReference type="Proteomes" id="UP001469089"/>
    </source>
</evidence>
<protein>
    <recommendedName>
        <fullName evidence="3">Nucleotide-diphospho-sugar transferase domain-containing protein</fullName>
    </recommendedName>
</protein>
<name>A0ABV1LTM6_9BURK</name>
<dbReference type="RefSeq" id="WP_349544473.1">
    <property type="nucleotide sequence ID" value="NZ_JAOALG010000002.1"/>
</dbReference>
<accession>A0ABV1LTM6</accession>
<comment type="caution">
    <text evidence="1">The sequence shown here is derived from an EMBL/GenBank/DDBJ whole genome shotgun (WGS) entry which is preliminary data.</text>
</comment>